<accession>A0A5B9PPY6</accession>
<evidence type="ECO:0000256" key="8">
    <source>
        <dbReference type="ARBA" id="ARBA00022989"/>
    </source>
</evidence>
<keyword evidence="6" id="KW-0378">Hydrolase</keyword>
<keyword evidence="7" id="KW-0809">Transit peptide</keyword>
<dbReference type="EMBL" id="CP042912">
    <property type="protein sequence ID" value="QEG24541.1"/>
    <property type="molecule type" value="Genomic_DNA"/>
</dbReference>
<feature type="transmembrane region" description="Helical" evidence="10">
    <location>
        <begin position="188"/>
        <end position="207"/>
    </location>
</feature>
<feature type="domain" description="Peptidase M50" evidence="11">
    <location>
        <begin position="64"/>
        <end position="230"/>
    </location>
</feature>
<name>A0A5B9PPY6_9BACT</name>
<sequence length="300" mass="32947">MLPVILFLLTCMSTFWVGVTKWNPFGPIEQLAGAFLQDESFVAESMMNLRLLILENWDSGLIYMTAVLLILFVHEMGHFVGTLIYKVPASLPFFLPFPLNPIGTLGAVIGMQGYIADRKQIFDIGIAGPIAGLVVAVPIAWFGVAQLDLTTQPYGGIGFRLPLVMQWFAESSQVPGYSAGKVVWLNQLNPLFVAGWVGMLITGLNMMPVGQLDGGHVTYTLFGKTAHVIARLTLVFAIAFMVYHQSFMLVIMVVLLLLVGTDHPPTRDDRVALGPVRWTLGVTSLVIPILCFPPLIFKLN</sequence>
<evidence type="ECO:0000256" key="6">
    <source>
        <dbReference type="ARBA" id="ARBA00022801"/>
    </source>
</evidence>
<keyword evidence="9 10" id="KW-0472">Membrane</keyword>
<evidence type="ECO:0000313" key="13">
    <source>
        <dbReference type="Proteomes" id="UP000322214"/>
    </source>
</evidence>
<evidence type="ECO:0000256" key="5">
    <source>
        <dbReference type="ARBA" id="ARBA00022692"/>
    </source>
</evidence>
<dbReference type="PANTHER" id="PTHR31412">
    <property type="entry name" value="ZINC METALLOPROTEASE EGY1"/>
    <property type="match status" value="1"/>
</dbReference>
<gene>
    <name evidence="12" type="ORF">MFFC18_44610</name>
</gene>
<dbReference type="CDD" id="cd06160">
    <property type="entry name" value="S2P-M50_like_2"/>
    <property type="match status" value="1"/>
</dbReference>
<dbReference type="RefSeq" id="WP_238381222.1">
    <property type="nucleotide sequence ID" value="NZ_LWSI01000015.1"/>
</dbReference>
<evidence type="ECO:0000256" key="10">
    <source>
        <dbReference type="SAM" id="Phobius"/>
    </source>
</evidence>
<dbReference type="PANTHER" id="PTHR31412:SF0">
    <property type="entry name" value="ZINC METALLOPROTEASE EGY1, CHLOROPLASTIC-RELATED"/>
    <property type="match status" value="1"/>
</dbReference>
<evidence type="ECO:0000256" key="7">
    <source>
        <dbReference type="ARBA" id="ARBA00022946"/>
    </source>
</evidence>
<feature type="transmembrane region" description="Helical" evidence="10">
    <location>
        <begin position="61"/>
        <end position="85"/>
    </location>
</feature>
<keyword evidence="5 10" id="KW-0812">Transmembrane</keyword>
<evidence type="ECO:0000256" key="2">
    <source>
        <dbReference type="ARBA" id="ARBA00004141"/>
    </source>
</evidence>
<dbReference type="GO" id="GO:0008233">
    <property type="term" value="F:peptidase activity"/>
    <property type="evidence" value="ECO:0007669"/>
    <property type="project" value="UniProtKB-KW"/>
</dbReference>
<keyword evidence="13" id="KW-1185">Reference proteome</keyword>
<evidence type="ECO:0000256" key="3">
    <source>
        <dbReference type="ARBA" id="ARBA00007931"/>
    </source>
</evidence>
<dbReference type="KEGG" id="mff:MFFC18_44610"/>
<evidence type="ECO:0000313" key="12">
    <source>
        <dbReference type="EMBL" id="QEG24541.1"/>
    </source>
</evidence>
<evidence type="ECO:0000256" key="4">
    <source>
        <dbReference type="ARBA" id="ARBA00022670"/>
    </source>
</evidence>
<evidence type="ECO:0000256" key="9">
    <source>
        <dbReference type="ARBA" id="ARBA00023136"/>
    </source>
</evidence>
<keyword evidence="8 10" id="KW-1133">Transmembrane helix</keyword>
<comment type="subcellular location">
    <subcellularLocation>
        <location evidence="2">Membrane</location>
        <topology evidence="2">Multi-pass membrane protein</topology>
    </subcellularLocation>
</comment>
<protein>
    <submittedName>
        <fullName evidence="12">Peptidase family M50</fullName>
    </submittedName>
</protein>
<dbReference type="Proteomes" id="UP000322214">
    <property type="component" value="Chromosome"/>
</dbReference>
<dbReference type="GO" id="GO:0016020">
    <property type="term" value="C:membrane"/>
    <property type="evidence" value="ECO:0007669"/>
    <property type="project" value="UniProtKB-SubCell"/>
</dbReference>
<comment type="cofactor">
    <cofactor evidence="1">
        <name>Zn(2+)</name>
        <dbReference type="ChEBI" id="CHEBI:29105"/>
    </cofactor>
</comment>
<feature type="transmembrane region" description="Helical" evidence="10">
    <location>
        <begin position="278"/>
        <end position="297"/>
    </location>
</feature>
<feature type="transmembrane region" description="Helical" evidence="10">
    <location>
        <begin position="228"/>
        <end position="258"/>
    </location>
</feature>
<dbReference type="InterPro" id="IPR044838">
    <property type="entry name" value="EGY1-like"/>
</dbReference>
<organism evidence="12 13">
    <name type="scientific">Mariniblastus fucicola</name>
    <dbReference type="NCBI Taxonomy" id="980251"/>
    <lineage>
        <taxon>Bacteria</taxon>
        <taxon>Pseudomonadati</taxon>
        <taxon>Planctomycetota</taxon>
        <taxon>Planctomycetia</taxon>
        <taxon>Pirellulales</taxon>
        <taxon>Pirellulaceae</taxon>
        <taxon>Mariniblastus</taxon>
    </lineage>
</organism>
<proteinExistence type="inferred from homology"/>
<evidence type="ECO:0000256" key="1">
    <source>
        <dbReference type="ARBA" id="ARBA00001947"/>
    </source>
</evidence>
<dbReference type="STRING" id="980251.GCA_001642875_01108"/>
<comment type="similarity">
    <text evidence="3">Belongs to the peptidase M50B family.</text>
</comment>
<feature type="transmembrane region" description="Helical" evidence="10">
    <location>
        <begin position="121"/>
        <end position="144"/>
    </location>
</feature>
<keyword evidence="4" id="KW-0645">Protease</keyword>
<dbReference type="AlphaFoldDB" id="A0A5B9PPY6"/>
<evidence type="ECO:0000259" key="11">
    <source>
        <dbReference type="Pfam" id="PF02163"/>
    </source>
</evidence>
<dbReference type="GO" id="GO:0006508">
    <property type="term" value="P:proteolysis"/>
    <property type="evidence" value="ECO:0007669"/>
    <property type="project" value="UniProtKB-KW"/>
</dbReference>
<reference evidence="12 13" key="1">
    <citation type="submission" date="2019-08" db="EMBL/GenBank/DDBJ databases">
        <title>Deep-cultivation of Planctomycetes and their phenomic and genomic characterization uncovers novel biology.</title>
        <authorList>
            <person name="Wiegand S."/>
            <person name="Jogler M."/>
            <person name="Boedeker C."/>
            <person name="Pinto D."/>
            <person name="Vollmers J."/>
            <person name="Rivas-Marin E."/>
            <person name="Kohn T."/>
            <person name="Peeters S.H."/>
            <person name="Heuer A."/>
            <person name="Rast P."/>
            <person name="Oberbeckmann S."/>
            <person name="Bunk B."/>
            <person name="Jeske O."/>
            <person name="Meyerdierks A."/>
            <person name="Storesund J.E."/>
            <person name="Kallscheuer N."/>
            <person name="Luecker S."/>
            <person name="Lage O.M."/>
            <person name="Pohl T."/>
            <person name="Merkel B.J."/>
            <person name="Hornburger P."/>
            <person name="Mueller R.-W."/>
            <person name="Bruemmer F."/>
            <person name="Labrenz M."/>
            <person name="Spormann A.M."/>
            <person name="Op den Camp H."/>
            <person name="Overmann J."/>
            <person name="Amann R."/>
            <person name="Jetten M.S.M."/>
            <person name="Mascher T."/>
            <person name="Medema M.H."/>
            <person name="Devos D.P."/>
            <person name="Kaster A.-K."/>
            <person name="Ovreas L."/>
            <person name="Rohde M."/>
            <person name="Galperin M.Y."/>
            <person name="Jogler C."/>
        </authorList>
    </citation>
    <scope>NUCLEOTIDE SEQUENCE [LARGE SCALE GENOMIC DNA]</scope>
    <source>
        <strain evidence="12 13">FC18</strain>
    </source>
</reference>
<dbReference type="InterPro" id="IPR008915">
    <property type="entry name" value="Peptidase_M50"/>
</dbReference>
<dbReference type="Pfam" id="PF02163">
    <property type="entry name" value="Peptidase_M50"/>
    <property type="match status" value="1"/>
</dbReference>